<reference evidence="2" key="2">
    <citation type="submission" date="2020-09" db="EMBL/GenBank/DDBJ databases">
        <authorList>
            <person name="Sun Q."/>
            <person name="Zhou Y."/>
        </authorList>
    </citation>
    <scope>NUCLEOTIDE SEQUENCE</scope>
    <source>
        <strain evidence="2">CGMCC 1.15367</strain>
    </source>
</reference>
<dbReference type="EMBL" id="BMIQ01000007">
    <property type="protein sequence ID" value="GGE16763.1"/>
    <property type="molecule type" value="Genomic_DNA"/>
</dbReference>
<feature type="domain" description="Rhodanese" evidence="1">
    <location>
        <begin position="30"/>
        <end position="127"/>
    </location>
</feature>
<proteinExistence type="predicted"/>
<dbReference type="Pfam" id="PF00581">
    <property type="entry name" value="Rhodanese"/>
    <property type="match status" value="1"/>
</dbReference>
<gene>
    <name evidence="2" type="ORF">GCM10011390_39800</name>
</gene>
<name>A0A917E9G4_9HYPH</name>
<dbReference type="Proteomes" id="UP000644699">
    <property type="component" value="Unassembled WGS sequence"/>
</dbReference>
<dbReference type="RefSeq" id="WP_019994459.1">
    <property type="nucleotide sequence ID" value="NZ_BMIQ01000007.1"/>
</dbReference>
<keyword evidence="3" id="KW-1185">Reference proteome</keyword>
<dbReference type="InterPro" id="IPR036873">
    <property type="entry name" value="Rhodanese-like_dom_sf"/>
</dbReference>
<dbReference type="PANTHER" id="PTHR44086:SF13">
    <property type="entry name" value="THIOSULFATE SULFURTRANSFERASE PSPE"/>
    <property type="match status" value="1"/>
</dbReference>
<dbReference type="SUPFAM" id="SSF52821">
    <property type="entry name" value="Rhodanese/Cell cycle control phosphatase"/>
    <property type="match status" value="1"/>
</dbReference>
<comment type="caution">
    <text evidence="2">The sequence shown here is derived from an EMBL/GenBank/DDBJ whole genome shotgun (WGS) entry which is preliminary data.</text>
</comment>
<dbReference type="InterPro" id="IPR001763">
    <property type="entry name" value="Rhodanese-like_dom"/>
</dbReference>
<accession>A0A917E9G4</accession>
<evidence type="ECO:0000313" key="3">
    <source>
        <dbReference type="Proteomes" id="UP000644699"/>
    </source>
</evidence>
<evidence type="ECO:0000313" key="2">
    <source>
        <dbReference type="EMBL" id="GGE16763.1"/>
    </source>
</evidence>
<sequence>MTIRSAKDVVAEARAGVTSVTAEEAAAEVGSPDTVFVDVREANEVVKTGTVAGAVHVPRGLLEFQADPSSPSHNPRLDPAKRILLFCASGGRSTLAAKALAEMGYADVASVEGGFPALEKAGARTTST</sequence>
<evidence type="ECO:0000259" key="1">
    <source>
        <dbReference type="PROSITE" id="PS50206"/>
    </source>
</evidence>
<dbReference type="SMART" id="SM00450">
    <property type="entry name" value="RHOD"/>
    <property type="match status" value="1"/>
</dbReference>
<dbReference type="PROSITE" id="PS50206">
    <property type="entry name" value="RHODANESE_3"/>
    <property type="match status" value="1"/>
</dbReference>
<dbReference type="AlphaFoldDB" id="A0A917E9G4"/>
<dbReference type="GO" id="GO:0004792">
    <property type="term" value="F:thiosulfate-cyanide sulfurtransferase activity"/>
    <property type="evidence" value="ECO:0007669"/>
    <property type="project" value="TreeGrafter"/>
</dbReference>
<reference evidence="2" key="1">
    <citation type="journal article" date="2014" name="Int. J. Syst. Evol. Microbiol.">
        <title>Complete genome sequence of Corynebacterium casei LMG S-19264T (=DSM 44701T), isolated from a smear-ripened cheese.</title>
        <authorList>
            <consortium name="US DOE Joint Genome Institute (JGI-PGF)"/>
            <person name="Walter F."/>
            <person name="Albersmeier A."/>
            <person name="Kalinowski J."/>
            <person name="Ruckert C."/>
        </authorList>
    </citation>
    <scope>NUCLEOTIDE SEQUENCE</scope>
    <source>
        <strain evidence="2">CGMCC 1.15367</strain>
    </source>
</reference>
<dbReference type="PANTHER" id="PTHR44086">
    <property type="entry name" value="THIOSULFATE SULFURTRANSFERASE RDL2, MITOCHONDRIAL-RELATED"/>
    <property type="match status" value="1"/>
</dbReference>
<protein>
    <submittedName>
        <fullName evidence="2">Rhodanese-like domain-containing protein</fullName>
    </submittedName>
</protein>
<dbReference type="Gene3D" id="3.40.250.10">
    <property type="entry name" value="Rhodanese-like domain"/>
    <property type="match status" value="1"/>
</dbReference>
<organism evidence="2 3">
    <name type="scientific">Aureimonas endophytica</name>
    <dbReference type="NCBI Taxonomy" id="2027858"/>
    <lineage>
        <taxon>Bacteria</taxon>
        <taxon>Pseudomonadati</taxon>
        <taxon>Pseudomonadota</taxon>
        <taxon>Alphaproteobacteria</taxon>
        <taxon>Hyphomicrobiales</taxon>
        <taxon>Aurantimonadaceae</taxon>
        <taxon>Aureimonas</taxon>
    </lineage>
</organism>